<dbReference type="Proteomes" id="UP000198406">
    <property type="component" value="Unassembled WGS sequence"/>
</dbReference>
<comment type="caution">
    <text evidence="1">The sequence shown here is derived from an EMBL/GenBank/DDBJ whole genome shotgun (WGS) entry which is preliminary data.</text>
</comment>
<evidence type="ECO:0000313" key="2">
    <source>
        <dbReference type="Proteomes" id="UP000198406"/>
    </source>
</evidence>
<dbReference type="AlphaFoldDB" id="A0A1Z5JZ85"/>
<organism evidence="1 2">
    <name type="scientific">Fistulifera solaris</name>
    <name type="common">Oleaginous diatom</name>
    <dbReference type="NCBI Taxonomy" id="1519565"/>
    <lineage>
        <taxon>Eukaryota</taxon>
        <taxon>Sar</taxon>
        <taxon>Stramenopiles</taxon>
        <taxon>Ochrophyta</taxon>
        <taxon>Bacillariophyta</taxon>
        <taxon>Bacillariophyceae</taxon>
        <taxon>Bacillariophycidae</taxon>
        <taxon>Naviculales</taxon>
        <taxon>Naviculaceae</taxon>
        <taxon>Fistulifera</taxon>
    </lineage>
</organism>
<protein>
    <submittedName>
        <fullName evidence="1">Uncharacterized protein</fullName>
    </submittedName>
</protein>
<sequence length="85" mass="9452">MKNEMFDLAKMTKLDGGMDETSHFSYRGLERMLSNEGVSELAKQSILIHRDETIFALASARAVSEARQLAQTDADDAAAYLIEIL</sequence>
<accession>A0A1Z5JZ85</accession>
<dbReference type="InParanoid" id="A0A1Z5JZ85"/>
<keyword evidence="2" id="KW-1185">Reference proteome</keyword>
<evidence type="ECO:0000313" key="1">
    <source>
        <dbReference type="EMBL" id="GAX19071.1"/>
    </source>
</evidence>
<reference evidence="1 2" key="1">
    <citation type="journal article" date="2015" name="Plant Cell">
        <title>Oil accumulation by the oleaginous diatom Fistulifera solaris as revealed by the genome and transcriptome.</title>
        <authorList>
            <person name="Tanaka T."/>
            <person name="Maeda Y."/>
            <person name="Veluchamy A."/>
            <person name="Tanaka M."/>
            <person name="Abida H."/>
            <person name="Marechal E."/>
            <person name="Bowler C."/>
            <person name="Muto M."/>
            <person name="Sunaga Y."/>
            <person name="Tanaka M."/>
            <person name="Yoshino T."/>
            <person name="Taniguchi T."/>
            <person name="Fukuda Y."/>
            <person name="Nemoto M."/>
            <person name="Matsumoto M."/>
            <person name="Wong P.S."/>
            <person name="Aburatani S."/>
            <person name="Fujibuchi W."/>
        </authorList>
    </citation>
    <scope>NUCLEOTIDE SEQUENCE [LARGE SCALE GENOMIC DNA]</scope>
    <source>
        <strain evidence="1 2">JPCC DA0580</strain>
    </source>
</reference>
<gene>
    <name evidence="1" type="ORF">FisN_3Lh006</name>
</gene>
<name>A0A1Z5JZ85_FISSO</name>
<proteinExistence type="predicted"/>
<dbReference type="EMBL" id="BDSP01000134">
    <property type="protein sequence ID" value="GAX19071.1"/>
    <property type="molecule type" value="Genomic_DNA"/>
</dbReference>